<name>A0ABS2PD95_9BACL</name>
<sequence>MKRKLTHVALICLITLIGLELGGAIYEGVVVASQWSAYPPASFAILQEPYALPVEHYWIPLHMLAQVFIVTVLILCWKEKRVRHIVLAIVGLYITLRIPTFLYFIPELNVFTMTDPSAPFSQELKDRADLWANLSTVRTIIIASVLVLSWVAFSRFNQQNQIMKDEQLVVAK</sequence>
<keyword evidence="1" id="KW-0472">Membrane</keyword>
<evidence type="ECO:0008006" key="4">
    <source>
        <dbReference type="Google" id="ProtNLM"/>
    </source>
</evidence>
<accession>A0ABS2PD95</accession>
<proteinExistence type="predicted"/>
<keyword evidence="3" id="KW-1185">Reference proteome</keyword>
<evidence type="ECO:0000313" key="2">
    <source>
        <dbReference type="EMBL" id="MBM7632773.1"/>
    </source>
</evidence>
<feature type="transmembrane region" description="Helical" evidence="1">
    <location>
        <begin position="56"/>
        <end position="77"/>
    </location>
</feature>
<keyword evidence="1" id="KW-0812">Transmembrane</keyword>
<evidence type="ECO:0000313" key="3">
    <source>
        <dbReference type="Proteomes" id="UP000741863"/>
    </source>
</evidence>
<evidence type="ECO:0000256" key="1">
    <source>
        <dbReference type="SAM" id="Phobius"/>
    </source>
</evidence>
<dbReference type="EMBL" id="JAFBEC010000004">
    <property type="protein sequence ID" value="MBM7632773.1"/>
    <property type="molecule type" value="Genomic_DNA"/>
</dbReference>
<dbReference type="Proteomes" id="UP000741863">
    <property type="component" value="Unassembled WGS sequence"/>
</dbReference>
<feature type="transmembrane region" description="Helical" evidence="1">
    <location>
        <begin position="84"/>
        <end position="105"/>
    </location>
</feature>
<feature type="transmembrane region" description="Helical" evidence="1">
    <location>
        <begin position="130"/>
        <end position="153"/>
    </location>
</feature>
<comment type="caution">
    <text evidence="2">The sequence shown here is derived from an EMBL/GenBank/DDBJ whole genome shotgun (WGS) entry which is preliminary data.</text>
</comment>
<organism evidence="2 3">
    <name type="scientific">Geomicrobium sediminis</name>
    <dbReference type="NCBI Taxonomy" id="1347788"/>
    <lineage>
        <taxon>Bacteria</taxon>
        <taxon>Bacillati</taxon>
        <taxon>Bacillota</taxon>
        <taxon>Bacilli</taxon>
        <taxon>Bacillales</taxon>
        <taxon>Geomicrobium</taxon>
    </lineage>
</organism>
<keyword evidence="1" id="KW-1133">Transmembrane helix</keyword>
<reference evidence="2 3" key="1">
    <citation type="submission" date="2021-01" db="EMBL/GenBank/DDBJ databases">
        <title>Genomic Encyclopedia of Type Strains, Phase IV (KMG-IV): sequencing the most valuable type-strain genomes for metagenomic binning, comparative biology and taxonomic classification.</title>
        <authorList>
            <person name="Goeker M."/>
        </authorList>
    </citation>
    <scope>NUCLEOTIDE SEQUENCE [LARGE SCALE GENOMIC DNA]</scope>
    <source>
        <strain evidence="2 3">DSM 25540</strain>
    </source>
</reference>
<protein>
    <recommendedName>
        <fullName evidence="4">DUF1772 domain-containing protein</fullName>
    </recommendedName>
</protein>
<gene>
    <name evidence="2" type="ORF">JOD17_001867</name>
</gene>
<dbReference type="RefSeq" id="WP_204697140.1">
    <property type="nucleotide sequence ID" value="NZ_JAFBEC010000004.1"/>
</dbReference>